<feature type="transmembrane region" description="Helical" evidence="1">
    <location>
        <begin position="43"/>
        <end position="64"/>
    </location>
</feature>
<sequence>MVPNIGMEETAMWTWTMGLKLGALVGLVLGLIAIALEEAMPELLLALVAIPAAAAVSSGLAAFLDLDR</sequence>
<reference evidence="2" key="1">
    <citation type="submission" date="2022-10" db="EMBL/GenBank/DDBJ databases">
        <title>Complete genome sequence of Schlegelella aquatica LMG 23380.</title>
        <authorList>
            <person name="Musilova J."/>
            <person name="Kourilova X."/>
            <person name="Bezdicek M."/>
            <person name="Hermankova K."/>
            <person name="Obruca S."/>
            <person name="Sedlar K."/>
        </authorList>
    </citation>
    <scope>NUCLEOTIDE SEQUENCE</scope>
    <source>
        <strain evidence="2">LMG 23380</strain>
    </source>
</reference>
<keyword evidence="1" id="KW-0472">Membrane</keyword>
<dbReference type="Proteomes" id="UP001163266">
    <property type="component" value="Chromosome"/>
</dbReference>
<dbReference type="EMBL" id="CP110257">
    <property type="protein sequence ID" value="UZD56279.1"/>
    <property type="molecule type" value="Genomic_DNA"/>
</dbReference>
<gene>
    <name evidence="2" type="ORF">OMP39_06850</name>
</gene>
<evidence type="ECO:0000313" key="3">
    <source>
        <dbReference type="Proteomes" id="UP001163266"/>
    </source>
</evidence>
<protein>
    <submittedName>
        <fullName evidence="2">Uncharacterized protein</fullName>
    </submittedName>
</protein>
<evidence type="ECO:0000256" key="1">
    <source>
        <dbReference type="SAM" id="Phobius"/>
    </source>
</evidence>
<keyword evidence="1" id="KW-0812">Transmembrane</keyword>
<name>A0ABY6MW89_9BURK</name>
<dbReference type="RefSeq" id="WP_264894209.1">
    <property type="nucleotide sequence ID" value="NZ_CP110257.1"/>
</dbReference>
<organism evidence="2 3">
    <name type="scientific">Caldimonas aquatica</name>
    <dbReference type="NCBI Taxonomy" id="376175"/>
    <lineage>
        <taxon>Bacteria</taxon>
        <taxon>Pseudomonadati</taxon>
        <taxon>Pseudomonadota</taxon>
        <taxon>Betaproteobacteria</taxon>
        <taxon>Burkholderiales</taxon>
        <taxon>Sphaerotilaceae</taxon>
        <taxon>Caldimonas</taxon>
    </lineage>
</organism>
<keyword evidence="1" id="KW-1133">Transmembrane helix</keyword>
<proteinExistence type="predicted"/>
<accession>A0ABY6MW89</accession>
<keyword evidence="3" id="KW-1185">Reference proteome</keyword>
<feature type="transmembrane region" description="Helical" evidence="1">
    <location>
        <begin position="12"/>
        <end position="36"/>
    </location>
</feature>
<evidence type="ECO:0000313" key="2">
    <source>
        <dbReference type="EMBL" id="UZD56279.1"/>
    </source>
</evidence>